<evidence type="ECO:0000313" key="1">
    <source>
        <dbReference type="EMBL" id="CEP03961.1"/>
    </source>
</evidence>
<organism evidence="1 2">
    <name type="scientific">Plasmodiophora brassicae</name>
    <name type="common">Clubroot disease agent</name>
    <dbReference type="NCBI Taxonomy" id="37360"/>
    <lineage>
        <taxon>Eukaryota</taxon>
        <taxon>Sar</taxon>
        <taxon>Rhizaria</taxon>
        <taxon>Endomyxa</taxon>
        <taxon>Phytomyxea</taxon>
        <taxon>Plasmodiophorida</taxon>
        <taxon>Plasmodiophoridae</taxon>
        <taxon>Plasmodiophora</taxon>
    </lineage>
</organism>
<dbReference type="AlphaFoldDB" id="A0A0G4J953"/>
<protein>
    <submittedName>
        <fullName evidence="1">Uncharacterized protein</fullName>
    </submittedName>
</protein>
<keyword evidence="2" id="KW-1185">Reference proteome</keyword>
<gene>
    <name evidence="1" type="ORF">PBRA_009541</name>
</gene>
<evidence type="ECO:0000313" key="2">
    <source>
        <dbReference type="Proteomes" id="UP000039324"/>
    </source>
</evidence>
<name>A0A0G4J953_PLABS</name>
<dbReference type="Proteomes" id="UP000039324">
    <property type="component" value="Unassembled WGS sequence"/>
</dbReference>
<dbReference type="EMBL" id="CDSF01000160">
    <property type="protein sequence ID" value="CEP03961.1"/>
    <property type="molecule type" value="Genomic_DNA"/>
</dbReference>
<proteinExistence type="predicted"/>
<reference evidence="1 2" key="1">
    <citation type="submission" date="2015-02" db="EMBL/GenBank/DDBJ databases">
        <authorList>
            <person name="Chooi Y.-H."/>
        </authorList>
    </citation>
    <scope>NUCLEOTIDE SEQUENCE [LARGE SCALE GENOMIC DNA]</scope>
    <source>
        <strain evidence="1">E3</strain>
    </source>
</reference>
<sequence length="137" mass="14808">MVDDLGPSVPDLVRAFDDADRRLQQQQANSDVHRILALTGLASAFIPGRTCAITGLQVDYACDQDGRQVAIDCNLDDGQRFAGGNDYVRLRRLLLRRSASWVVIDVDAGHWVGSDTDKTKVLVDGIEQAIGATAPAT</sequence>
<accession>A0A0G4J953</accession>